<dbReference type="PROSITE" id="PS00678">
    <property type="entry name" value="WD_REPEATS_1"/>
    <property type="match status" value="1"/>
</dbReference>
<dbReference type="InterPro" id="IPR017441">
    <property type="entry name" value="Protein_kinase_ATP_BS"/>
</dbReference>
<dbReference type="Gene3D" id="1.10.510.10">
    <property type="entry name" value="Transferase(Phosphotransferase) domain 1"/>
    <property type="match status" value="1"/>
</dbReference>
<dbReference type="InterPro" id="IPR019775">
    <property type="entry name" value="WD40_repeat_CS"/>
</dbReference>
<keyword evidence="4 9" id="KW-0853">WD repeat</keyword>
<evidence type="ECO:0000256" key="8">
    <source>
        <dbReference type="ARBA" id="ARBA00023128"/>
    </source>
</evidence>
<evidence type="ECO:0000259" key="13">
    <source>
        <dbReference type="PROSITE" id="PS50897"/>
    </source>
</evidence>
<dbReference type="PROSITE" id="PS50082">
    <property type="entry name" value="WD_REPEATS_2"/>
    <property type="match status" value="2"/>
</dbReference>
<dbReference type="PROSITE" id="PS50896">
    <property type="entry name" value="LISH"/>
    <property type="match status" value="1"/>
</dbReference>
<keyword evidence="3" id="KW-0963">Cytoplasm</keyword>
<evidence type="ECO:0000256" key="4">
    <source>
        <dbReference type="ARBA" id="ARBA00022574"/>
    </source>
</evidence>
<gene>
    <name evidence="14" type="ORF">RUM44_012017</name>
</gene>
<dbReference type="PANTHER" id="PTHR22838">
    <property type="entry name" value="WD REPEAT PROTEIN 26-RELATED"/>
    <property type="match status" value="1"/>
</dbReference>
<dbReference type="PANTHER" id="PTHR22838:SF0">
    <property type="entry name" value="WD REPEAT-CONTAINING PROTEIN 26"/>
    <property type="match status" value="1"/>
</dbReference>
<evidence type="ECO:0000256" key="1">
    <source>
        <dbReference type="ARBA" id="ARBA00004173"/>
    </source>
</evidence>
<dbReference type="InterPro" id="IPR015943">
    <property type="entry name" value="WD40/YVTN_repeat-like_dom_sf"/>
</dbReference>
<dbReference type="Proteomes" id="UP001359485">
    <property type="component" value="Unassembled WGS sequence"/>
</dbReference>
<dbReference type="InterPro" id="IPR006595">
    <property type="entry name" value="CTLH_C"/>
</dbReference>
<evidence type="ECO:0000256" key="3">
    <source>
        <dbReference type="ARBA" id="ARBA00022490"/>
    </source>
</evidence>
<dbReference type="PROSITE" id="PS50897">
    <property type="entry name" value="CTLH"/>
    <property type="match status" value="1"/>
</dbReference>
<feature type="region of interest" description="Disordered" evidence="11">
    <location>
        <begin position="569"/>
        <end position="625"/>
    </location>
</feature>
<feature type="repeat" description="WD" evidence="9">
    <location>
        <begin position="867"/>
        <end position="908"/>
    </location>
</feature>
<dbReference type="Pfam" id="PF00400">
    <property type="entry name" value="WD40"/>
    <property type="match status" value="4"/>
</dbReference>
<dbReference type="InterPro" id="IPR008271">
    <property type="entry name" value="Ser/Thr_kinase_AS"/>
</dbReference>
<dbReference type="InterPro" id="IPR001680">
    <property type="entry name" value="WD40_rpt"/>
</dbReference>
<dbReference type="PROSITE" id="PS50011">
    <property type="entry name" value="PROTEIN_KINASE_DOM"/>
    <property type="match status" value="1"/>
</dbReference>
<evidence type="ECO:0000256" key="9">
    <source>
        <dbReference type="PROSITE-ProRule" id="PRU00221"/>
    </source>
</evidence>
<dbReference type="InterPro" id="IPR054532">
    <property type="entry name" value="TPL_SMU1_LisH-like"/>
</dbReference>
<dbReference type="InterPro" id="IPR051350">
    <property type="entry name" value="WD_repeat-ST_regulator"/>
</dbReference>
<feature type="binding site" evidence="10">
    <location>
        <position position="38"/>
    </location>
    <ligand>
        <name>ATP</name>
        <dbReference type="ChEBI" id="CHEBI:30616"/>
    </ligand>
</feature>
<dbReference type="InterPro" id="IPR036322">
    <property type="entry name" value="WD40_repeat_dom_sf"/>
</dbReference>
<keyword evidence="7 10" id="KW-0067">ATP-binding</keyword>
<feature type="compositionally biased region" description="Polar residues" evidence="11">
    <location>
        <begin position="596"/>
        <end position="623"/>
    </location>
</feature>
<dbReference type="SMART" id="SM00668">
    <property type="entry name" value="CTLH"/>
    <property type="match status" value="1"/>
</dbReference>
<evidence type="ECO:0000313" key="14">
    <source>
        <dbReference type="EMBL" id="KAK6640331.1"/>
    </source>
</evidence>
<dbReference type="InterPro" id="IPR000719">
    <property type="entry name" value="Prot_kinase_dom"/>
</dbReference>
<feature type="domain" description="Protein kinase" evidence="12">
    <location>
        <begin position="9"/>
        <end position="297"/>
    </location>
</feature>
<proteinExistence type="predicted"/>
<dbReference type="SMART" id="SM00220">
    <property type="entry name" value="S_TKc"/>
    <property type="match status" value="1"/>
</dbReference>
<dbReference type="PROSITE" id="PS00107">
    <property type="entry name" value="PROTEIN_KINASE_ATP"/>
    <property type="match status" value="1"/>
</dbReference>
<keyword evidence="8" id="KW-0496">Mitochondrion</keyword>
<evidence type="ECO:0000256" key="7">
    <source>
        <dbReference type="ARBA" id="ARBA00022840"/>
    </source>
</evidence>
<accession>A0ABR1BA49</accession>
<dbReference type="SMART" id="SM00320">
    <property type="entry name" value="WD40"/>
    <property type="match status" value="5"/>
</dbReference>
<keyword evidence="5" id="KW-0677">Repeat</keyword>
<protein>
    <recommendedName>
        <fullName evidence="16">Non-specific serine/threonine protein kinase</fullName>
    </recommendedName>
</protein>
<dbReference type="InterPro" id="IPR011009">
    <property type="entry name" value="Kinase-like_dom_sf"/>
</dbReference>
<dbReference type="Pfam" id="PF17814">
    <property type="entry name" value="LisH_TPL"/>
    <property type="match status" value="1"/>
</dbReference>
<feature type="repeat" description="WD" evidence="9">
    <location>
        <begin position="1125"/>
        <end position="1157"/>
    </location>
</feature>
<comment type="subcellular location">
    <subcellularLocation>
        <location evidence="2">Cytoplasmic vesicle</location>
        <location evidence="2">Autophagosome</location>
    </subcellularLocation>
    <subcellularLocation>
        <location evidence="1">Mitochondrion</location>
    </subcellularLocation>
</comment>
<dbReference type="EMBL" id="JAWJWF010000001">
    <property type="protein sequence ID" value="KAK6640331.1"/>
    <property type="molecule type" value="Genomic_DNA"/>
</dbReference>
<dbReference type="PROSITE" id="PS50294">
    <property type="entry name" value="WD_REPEATS_REGION"/>
    <property type="match status" value="2"/>
</dbReference>
<evidence type="ECO:0000259" key="12">
    <source>
        <dbReference type="PROSITE" id="PS50011"/>
    </source>
</evidence>
<dbReference type="SUPFAM" id="SSF50978">
    <property type="entry name" value="WD40 repeat-like"/>
    <property type="match status" value="1"/>
</dbReference>
<evidence type="ECO:0000256" key="2">
    <source>
        <dbReference type="ARBA" id="ARBA00004419"/>
    </source>
</evidence>
<name>A0ABR1BA49_POLSC</name>
<evidence type="ECO:0000313" key="15">
    <source>
        <dbReference type="Proteomes" id="UP001359485"/>
    </source>
</evidence>
<dbReference type="InterPro" id="IPR006594">
    <property type="entry name" value="LisH"/>
</dbReference>
<organism evidence="14 15">
    <name type="scientific">Polyplax serrata</name>
    <name type="common">Common mouse louse</name>
    <dbReference type="NCBI Taxonomy" id="468196"/>
    <lineage>
        <taxon>Eukaryota</taxon>
        <taxon>Metazoa</taxon>
        <taxon>Ecdysozoa</taxon>
        <taxon>Arthropoda</taxon>
        <taxon>Hexapoda</taxon>
        <taxon>Insecta</taxon>
        <taxon>Pterygota</taxon>
        <taxon>Neoptera</taxon>
        <taxon>Paraneoptera</taxon>
        <taxon>Psocodea</taxon>
        <taxon>Troctomorpha</taxon>
        <taxon>Phthiraptera</taxon>
        <taxon>Anoplura</taxon>
        <taxon>Polyplacidae</taxon>
        <taxon>Polyplax</taxon>
    </lineage>
</organism>
<reference evidence="14 15" key="1">
    <citation type="submission" date="2023-09" db="EMBL/GenBank/DDBJ databases">
        <title>Genomes of two closely related lineages of the louse Polyplax serrata with different host specificities.</title>
        <authorList>
            <person name="Martinu J."/>
            <person name="Tarabai H."/>
            <person name="Stefka J."/>
            <person name="Hypsa V."/>
        </authorList>
    </citation>
    <scope>NUCLEOTIDE SEQUENCE [LARGE SCALE GENOMIC DNA]</scope>
    <source>
        <strain evidence="14">98ZLc_SE</strain>
    </source>
</reference>
<evidence type="ECO:0000256" key="10">
    <source>
        <dbReference type="PROSITE-ProRule" id="PRU10141"/>
    </source>
</evidence>
<comment type="caution">
    <text evidence="14">The sequence shown here is derived from an EMBL/GenBank/DDBJ whole genome shotgun (WGS) entry which is preliminary data.</text>
</comment>
<dbReference type="PROSITE" id="PS00108">
    <property type="entry name" value="PROTEIN_KINASE_ST"/>
    <property type="match status" value="1"/>
</dbReference>
<dbReference type="Gene3D" id="2.130.10.10">
    <property type="entry name" value="YVTN repeat-like/Quinoprotein amine dehydrogenase"/>
    <property type="match status" value="1"/>
</dbReference>
<evidence type="ECO:0000256" key="5">
    <source>
        <dbReference type="ARBA" id="ARBA00022737"/>
    </source>
</evidence>
<dbReference type="CDD" id="cd00200">
    <property type="entry name" value="WD40"/>
    <property type="match status" value="1"/>
</dbReference>
<dbReference type="Gene3D" id="3.30.310.80">
    <property type="entry name" value="Kinase associated domain 1, KA1"/>
    <property type="match status" value="1"/>
</dbReference>
<evidence type="ECO:0000256" key="11">
    <source>
        <dbReference type="SAM" id="MobiDB-lite"/>
    </source>
</evidence>
<feature type="domain" description="CTLH" evidence="13">
    <location>
        <begin position="677"/>
        <end position="747"/>
    </location>
</feature>
<dbReference type="Pfam" id="PF00069">
    <property type="entry name" value="Pkinase"/>
    <property type="match status" value="1"/>
</dbReference>
<evidence type="ECO:0008006" key="16">
    <source>
        <dbReference type="Google" id="ProtNLM"/>
    </source>
</evidence>
<sequence length="1199" mass="135034">MSAQFVDGWTIAQVLGEGAFGEVKLLINDETRDVLALKIVNTAAHKEAKLAVRKEIAIHRALSHSHIIKYFGHRTENEVEYIFLEYASGGELFNKIEPDVGMKSCEAQKYFVQLVSGVEYLHTRGVSHRDIKPENILLDDHDNVKISDFGMATLFRKNGVERLLDKKCGTMPYVAPEVLLRPYNAMPADIWSCGIVLVAMLAGGKPLILCSEKLEKKCNALLYRQIGQGLSFGLIFELPWDLPTPTCKEFACWKNNVVSHSPWNKLDNTVLNLLKKILVPLSEKRLTAGQILKHRWCCKTLPEETVSDGFEIHKARLPKHNMEAITLDCGEVTEQTAETTDHLEDQISFLWLSSCTKKNISMNSIRLYSGMEVSPTTGSSDDGLSRFCYSQPTLEFPNRKEEEYSQDEVDDDSHNNKIYCFSQPDHIDDLLLSSQLHSTQATALNSYQKLVRRMTRFFVTLDVETATSHVIEILESLACTCKRGPPLVLTFATTDRRKNNLIFKANVMDMNGKVLVDFRLSRGCGLEFKRLFLKTRDKLGDLVVKGMATWTKGKERKKRIQHGGFLASLASSGESDDGGLVPPPRKKVRTSLEGATMQQAANGCSPQQNGTSESRQEIRQNGTDDCVINGDVNGEIVPKTMDKTNQEIVRLVGQYLKSVGLNQTAEFLMQESGCRLDHPAAAKFRQHVMDGDWSKADNDLSELKSLLEPSSIHRPQNDQHINLYEEMKFLLLEQKYLEYLEDGKVLDALHVLRNELTPLQHNTSRVHELSSYMMCSGREELHALAHWQGKGTKSRTLLMDKLQTFLPPTIMLPPRRLHNLLIQAVDVQKQNCPYHNTKSEGGVIDVTLLVDHLCSKEQFPCETSQILNDHCDEVWFCRFSPDGLKLATGSKDTTVIIWDVDPESLQVTHRRTLEGHGYGVAYLAWSPDSTHLIACGPEDCPELWIWNIEADELRVKVSHSPEDSLTSCSWHKDGKKFVTGGIRGQFYQFDLEGNILDSWEGVRVNCLWCRSDGKTVLAADTHQRIRGYNFDMLSDTNILQEDHPVMTFTVNAADRLALLNVATQSVHLWDLEDKCLVRKFQGVTQGHFTIHSCFGGVNQDFVASGSEDNKVYIWHLKRELPIAILNGHTRTVNCVSWNPVYHQLMASVSDDGTIRIWAPAQKYRPIINKNNFGNGDSFSSSSSSSSSNGSHGFIVFANK</sequence>
<keyword evidence="6 10" id="KW-0547">Nucleotide-binding</keyword>
<evidence type="ECO:0000256" key="6">
    <source>
        <dbReference type="ARBA" id="ARBA00022741"/>
    </source>
</evidence>
<dbReference type="SUPFAM" id="SSF56112">
    <property type="entry name" value="Protein kinase-like (PK-like)"/>
    <property type="match status" value="1"/>
</dbReference>
<keyword evidence="15" id="KW-1185">Reference proteome</keyword>
<dbReference type="Gene3D" id="3.30.200.20">
    <property type="entry name" value="Phosphorylase Kinase, domain 1"/>
    <property type="match status" value="1"/>
</dbReference>